<accession>A0A9P8JPL7</accession>
<reference evidence="1" key="1">
    <citation type="journal article" date="2021" name="J Fungi (Basel)">
        <title>Virulence traits and population genomics of the black yeast Aureobasidium melanogenum.</title>
        <authorList>
            <person name="Cernosa A."/>
            <person name="Sun X."/>
            <person name="Gostincar C."/>
            <person name="Fang C."/>
            <person name="Gunde-Cimerman N."/>
            <person name="Song Z."/>
        </authorList>
    </citation>
    <scope>NUCLEOTIDE SEQUENCE</scope>
    <source>
        <strain evidence="1">EXF-9298</strain>
    </source>
</reference>
<name>A0A9P8JPL7_AURME</name>
<evidence type="ECO:0000313" key="2">
    <source>
        <dbReference type="Proteomes" id="UP000729357"/>
    </source>
</evidence>
<proteinExistence type="predicted"/>
<sequence>MSNFSATSLYPTAWSSIDSPTNQWSAIDWTGNEPSDWALPEVMSGAMTGSIEENDNPAIAEDTSWTNCANAHENTDTRLQIGFDAGALRDAESEYEWRMAVQPPQSDTIYFETTGDIGQFETF</sequence>
<gene>
    <name evidence="1" type="ORF">KCU98_g14075</name>
</gene>
<dbReference type="AlphaFoldDB" id="A0A9P8JPL7"/>
<feature type="non-terminal residue" evidence="1">
    <location>
        <position position="123"/>
    </location>
</feature>
<organism evidence="1 2">
    <name type="scientific">Aureobasidium melanogenum</name>
    <name type="common">Aureobasidium pullulans var. melanogenum</name>
    <dbReference type="NCBI Taxonomy" id="46634"/>
    <lineage>
        <taxon>Eukaryota</taxon>
        <taxon>Fungi</taxon>
        <taxon>Dikarya</taxon>
        <taxon>Ascomycota</taxon>
        <taxon>Pezizomycotina</taxon>
        <taxon>Dothideomycetes</taxon>
        <taxon>Dothideomycetidae</taxon>
        <taxon>Dothideales</taxon>
        <taxon>Saccotheciaceae</taxon>
        <taxon>Aureobasidium</taxon>
    </lineage>
</organism>
<evidence type="ECO:0000313" key="1">
    <source>
        <dbReference type="EMBL" id="KAG9971096.1"/>
    </source>
</evidence>
<protein>
    <submittedName>
        <fullName evidence="1">Uncharacterized protein</fullName>
    </submittedName>
</protein>
<comment type="caution">
    <text evidence="1">The sequence shown here is derived from an EMBL/GenBank/DDBJ whole genome shotgun (WGS) entry which is preliminary data.</text>
</comment>
<dbReference type="Proteomes" id="UP000729357">
    <property type="component" value="Unassembled WGS sequence"/>
</dbReference>
<keyword evidence="2" id="KW-1185">Reference proteome</keyword>
<reference evidence="1" key="2">
    <citation type="submission" date="2021-08" db="EMBL/GenBank/DDBJ databases">
        <authorList>
            <person name="Gostincar C."/>
            <person name="Sun X."/>
            <person name="Song Z."/>
            <person name="Gunde-Cimerman N."/>
        </authorList>
    </citation>
    <scope>NUCLEOTIDE SEQUENCE</scope>
    <source>
        <strain evidence="1">EXF-9298</strain>
    </source>
</reference>
<dbReference type="EMBL" id="JAHFXS010002713">
    <property type="protein sequence ID" value="KAG9971096.1"/>
    <property type="molecule type" value="Genomic_DNA"/>
</dbReference>